<comment type="caution">
    <text evidence="11">The sequence shown here is derived from an EMBL/GenBank/DDBJ whole genome shotgun (WGS) entry which is preliminary data.</text>
</comment>
<comment type="similarity">
    <text evidence="8">Belongs to the MGMT family.</text>
</comment>
<evidence type="ECO:0000256" key="2">
    <source>
        <dbReference type="ARBA" id="ARBA00022490"/>
    </source>
</evidence>
<feature type="active site" description="Nucleophile; methyl group acceptor" evidence="8">
    <location>
        <position position="134"/>
    </location>
</feature>
<dbReference type="InterPro" id="IPR001497">
    <property type="entry name" value="MethylDNA_cys_MeTrfase_AS"/>
</dbReference>
<protein>
    <recommendedName>
        <fullName evidence="8">Methylated-DNA--protein-cysteine methyltransferase</fullName>
        <ecNumber evidence="8">2.1.1.63</ecNumber>
    </recommendedName>
    <alternativeName>
        <fullName evidence="8">6-O-methylguanine-DNA methyltransferase</fullName>
        <shortName evidence="8">MGMT</shortName>
    </alternativeName>
    <alternativeName>
        <fullName evidence="8">O-6-methylguanine-DNA-alkyltransferase</fullName>
    </alternativeName>
</protein>
<keyword evidence="5 8" id="KW-0227">DNA damage</keyword>
<comment type="catalytic activity">
    <reaction evidence="1 8">
        <text>a 4-O-methyl-thymidine in DNA + L-cysteinyl-[protein] = a thymidine in DNA + S-methyl-L-cysteinyl-[protein]</text>
        <dbReference type="Rhea" id="RHEA:53428"/>
        <dbReference type="Rhea" id="RHEA-COMP:10131"/>
        <dbReference type="Rhea" id="RHEA-COMP:10132"/>
        <dbReference type="Rhea" id="RHEA-COMP:13555"/>
        <dbReference type="Rhea" id="RHEA-COMP:13556"/>
        <dbReference type="ChEBI" id="CHEBI:29950"/>
        <dbReference type="ChEBI" id="CHEBI:82612"/>
        <dbReference type="ChEBI" id="CHEBI:137386"/>
        <dbReference type="ChEBI" id="CHEBI:137387"/>
        <dbReference type="EC" id="2.1.1.63"/>
    </reaction>
</comment>
<evidence type="ECO:0000256" key="6">
    <source>
        <dbReference type="ARBA" id="ARBA00023204"/>
    </source>
</evidence>
<dbReference type="HAMAP" id="MF_00772">
    <property type="entry name" value="OGT"/>
    <property type="match status" value="1"/>
</dbReference>
<keyword evidence="4 8" id="KW-0808">Transferase</keyword>
<evidence type="ECO:0000256" key="5">
    <source>
        <dbReference type="ARBA" id="ARBA00022763"/>
    </source>
</evidence>
<dbReference type="CDD" id="cd06445">
    <property type="entry name" value="ATase"/>
    <property type="match status" value="1"/>
</dbReference>
<dbReference type="InterPro" id="IPR014048">
    <property type="entry name" value="MethylDNA_cys_MeTrfase_DNA-bd"/>
</dbReference>
<dbReference type="SUPFAM" id="SSF46767">
    <property type="entry name" value="Methylated DNA-protein cysteine methyltransferase, C-terminal domain"/>
    <property type="match status" value="1"/>
</dbReference>
<dbReference type="EMBL" id="JAOPKZ010000002">
    <property type="protein sequence ID" value="MCU5745371.1"/>
    <property type="molecule type" value="Genomic_DNA"/>
</dbReference>
<dbReference type="InterPro" id="IPR023546">
    <property type="entry name" value="MGMT"/>
</dbReference>
<dbReference type="Pfam" id="PF01035">
    <property type="entry name" value="DNA_binding_1"/>
    <property type="match status" value="1"/>
</dbReference>
<dbReference type="InterPro" id="IPR008332">
    <property type="entry name" value="MethylG_MeTrfase_N"/>
</dbReference>
<dbReference type="NCBIfam" id="TIGR00589">
    <property type="entry name" value="ogt"/>
    <property type="match status" value="1"/>
</dbReference>
<evidence type="ECO:0000313" key="12">
    <source>
        <dbReference type="Proteomes" id="UP001209553"/>
    </source>
</evidence>
<reference evidence="11 12" key="1">
    <citation type="journal article" date="2023" name="Int. J. Syst. Evol. Microbiol.">
        <title>Streptococcus sciuri sp. nov., Staphylococcus marylandisciuri sp. nov. and Staphylococcus americanisciuri sp. nov., isolated from faeces of eastern grey squirrel (Sciurus carolinensis).</title>
        <authorList>
            <person name="Volokhov D.V."/>
            <person name="Zagorodnyaya T.A."/>
            <person name="Furtak V.A."/>
            <person name="Nattanmai G."/>
            <person name="Randall L."/>
            <person name="Jose S."/>
            <person name="Gao Y."/>
            <person name="Eisenberg T."/>
            <person name="Delmonte P."/>
            <person name="Blom J."/>
            <person name="Mitchell K.K."/>
        </authorList>
    </citation>
    <scope>NUCLEOTIDE SEQUENCE [LARGE SCALE GENOMIC DNA]</scope>
    <source>
        <strain evidence="11 12">SQ8-PEA</strain>
    </source>
</reference>
<comment type="function">
    <text evidence="8">Involved in the cellular defense against the biological effects of O6-methylguanine (O6-MeG) and O4-methylthymine (O4-MeT) in DNA. Repairs the methylated nucleobase in DNA by stoichiometrically transferring the methyl group to a cysteine residue in the enzyme. This is a suicide reaction: the enzyme is irreversibly inactivated.</text>
</comment>
<evidence type="ECO:0000256" key="7">
    <source>
        <dbReference type="ARBA" id="ARBA00049348"/>
    </source>
</evidence>
<keyword evidence="6 8" id="KW-0234">DNA repair</keyword>
<evidence type="ECO:0000256" key="8">
    <source>
        <dbReference type="HAMAP-Rule" id="MF_00772"/>
    </source>
</evidence>
<evidence type="ECO:0000259" key="10">
    <source>
        <dbReference type="Pfam" id="PF02870"/>
    </source>
</evidence>
<feature type="domain" description="Methylguanine DNA methyltransferase ribonuclease-like" evidence="10">
    <location>
        <begin position="2"/>
        <end position="74"/>
    </location>
</feature>
<keyword evidence="12" id="KW-1185">Reference proteome</keyword>
<evidence type="ECO:0000313" key="11">
    <source>
        <dbReference type="EMBL" id="MCU5745371.1"/>
    </source>
</evidence>
<keyword evidence="2 8" id="KW-0963">Cytoplasm</keyword>
<evidence type="ECO:0000256" key="3">
    <source>
        <dbReference type="ARBA" id="ARBA00022603"/>
    </source>
</evidence>
<comment type="miscellaneous">
    <text evidence="8">This enzyme catalyzes only one turnover and therefore is not strictly catalytic. According to one definition, an enzyme is a biocatalyst that acts repeatedly and over many reaction cycles.</text>
</comment>
<dbReference type="Proteomes" id="UP001209553">
    <property type="component" value="Unassembled WGS sequence"/>
</dbReference>
<gene>
    <name evidence="11" type="ORF">N9R04_01380</name>
</gene>
<organism evidence="11 12">
    <name type="scientific">Staphylococcus marylandisciuri</name>
    <dbReference type="NCBI Taxonomy" id="2981529"/>
    <lineage>
        <taxon>Bacteria</taxon>
        <taxon>Bacillati</taxon>
        <taxon>Bacillota</taxon>
        <taxon>Bacilli</taxon>
        <taxon>Bacillales</taxon>
        <taxon>Staphylococcaceae</taxon>
        <taxon>Staphylococcus</taxon>
    </lineage>
</organism>
<dbReference type="PANTHER" id="PTHR10815:SF5">
    <property type="entry name" value="METHYLATED-DNA--PROTEIN-CYSTEINE METHYLTRANSFERASE"/>
    <property type="match status" value="1"/>
</dbReference>
<dbReference type="Pfam" id="PF02870">
    <property type="entry name" value="Methyltransf_1N"/>
    <property type="match status" value="1"/>
</dbReference>
<comment type="subcellular location">
    <subcellularLocation>
        <location evidence="8">Cytoplasm</location>
    </subcellularLocation>
</comment>
<evidence type="ECO:0000259" key="9">
    <source>
        <dbReference type="Pfam" id="PF01035"/>
    </source>
</evidence>
<keyword evidence="3 8" id="KW-0489">Methyltransferase</keyword>
<dbReference type="EC" id="2.1.1.63" evidence="8"/>
<dbReference type="PANTHER" id="PTHR10815">
    <property type="entry name" value="METHYLATED-DNA--PROTEIN-CYSTEINE METHYLTRANSFERASE"/>
    <property type="match status" value="1"/>
</dbReference>
<dbReference type="Gene3D" id="3.30.160.70">
    <property type="entry name" value="Methylated DNA-protein cysteine methyltransferase domain"/>
    <property type="match status" value="1"/>
</dbReference>
<proteinExistence type="inferred from homology"/>
<dbReference type="RefSeq" id="WP_262853974.1">
    <property type="nucleotide sequence ID" value="NZ_JAOPKZ010000002.1"/>
</dbReference>
<dbReference type="InterPro" id="IPR036388">
    <property type="entry name" value="WH-like_DNA-bd_sf"/>
</dbReference>
<evidence type="ECO:0000256" key="4">
    <source>
        <dbReference type="ARBA" id="ARBA00022679"/>
    </source>
</evidence>
<dbReference type="Gene3D" id="1.10.10.10">
    <property type="entry name" value="Winged helix-like DNA-binding domain superfamily/Winged helix DNA-binding domain"/>
    <property type="match status" value="1"/>
</dbReference>
<name>A0ABT2QN15_9STAP</name>
<sequence>MLYKTYYQAPIGQLGLISDGKAITGLYLPNQQDFDQHFSSALVEKDLVLFNKAKSWLDGYFKGKNEEIDFPLKPEGTPFQKEVWEQLRSIPYGQTATYSTIAQTIARKRGIKKMAAQAVGSAVGKNPISILIPCHRVVGKNGSLIGYSGGLDTKVVLLDLERVDTSQFVLP</sequence>
<dbReference type="InterPro" id="IPR036631">
    <property type="entry name" value="MGMT_N_sf"/>
</dbReference>
<comment type="catalytic activity">
    <reaction evidence="7 8">
        <text>a 6-O-methyl-2'-deoxyguanosine in DNA + L-cysteinyl-[protein] = S-methyl-L-cysteinyl-[protein] + a 2'-deoxyguanosine in DNA</text>
        <dbReference type="Rhea" id="RHEA:24000"/>
        <dbReference type="Rhea" id="RHEA-COMP:10131"/>
        <dbReference type="Rhea" id="RHEA-COMP:10132"/>
        <dbReference type="Rhea" id="RHEA-COMP:11367"/>
        <dbReference type="Rhea" id="RHEA-COMP:11368"/>
        <dbReference type="ChEBI" id="CHEBI:29950"/>
        <dbReference type="ChEBI" id="CHEBI:82612"/>
        <dbReference type="ChEBI" id="CHEBI:85445"/>
        <dbReference type="ChEBI" id="CHEBI:85448"/>
        <dbReference type="EC" id="2.1.1.63"/>
    </reaction>
</comment>
<feature type="domain" description="Methylated-DNA-[protein]-cysteine S-methyltransferase DNA binding" evidence="9">
    <location>
        <begin position="78"/>
        <end position="163"/>
    </location>
</feature>
<evidence type="ECO:0000256" key="1">
    <source>
        <dbReference type="ARBA" id="ARBA00001286"/>
    </source>
</evidence>
<dbReference type="PROSITE" id="PS00374">
    <property type="entry name" value="MGMT"/>
    <property type="match status" value="1"/>
</dbReference>
<dbReference type="SUPFAM" id="SSF53155">
    <property type="entry name" value="Methylated DNA-protein cysteine methyltransferase domain"/>
    <property type="match status" value="1"/>
</dbReference>
<accession>A0ABT2QN15</accession>
<dbReference type="InterPro" id="IPR036217">
    <property type="entry name" value="MethylDNA_cys_MeTrfase_DNAb"/>
</dbReference>